<gene>
    <name evidence="6" type="ordered locus">Spiaf_0273</name>
</gene>
<accession>H9UFT8</accession>
<dbReference type="eggNOG" id="COG4213">
    <property type="taxonomic scope" value="Bacteria"/>
</dbReference>
<keyword evidence="3 4" id="KW-0732">Signal</keyword>
<feature type="domain" description="Periplasmic binding protein" evidence="5">
    <location>
        <begin position="46"/>
        <end position="322"/>
    </location>
</feature>
<dbReference type="PROSITE" id="PS51257">
    <property type="entry name" value="PROKAR_LIPOPROTEIN"/>
    <property type="match status" value="1"/>
</dbReference>
<dbReference type="PANTHER" id="PTHR30036:SF1">
    <property type="entry name" value="D-XYLOSE-BINDING PERIPLASMIC PROTEIN"/>
    <property type="match status" value="1"/>
</dbReference>
<dbReference type="EMBL" id="CP003282">
    <property type="protein sequence ID" value="AFG36381.1"/>
    <property type="molecule type" value="Genomic_DNA"/>
</dbReference>
<evidence type="ECO:0000259" key="5">
    <source>
        <dbReference type="Pfam" id="PF13407"/>
    </source>
</evidence>
<dbReference type="InterPro" id="IPR028082">
    <property type="entry name" value="Peripla_BP_I"/>
</dbReference>
<dbReference type="AlphaFoldDB" id="H9UFT8"/>
<dbReference type="GO" id="GO:0030288">
    <property type="term" value="C:outer membrane-bounded periplasmic space"/>
    <property type="evidence" value="ECO:0007669"/>
    <property type="project" value="TreeGrafter"/>
</dbReference>
<organism evidence="6 7">
    <name type="scientific">Spirochaeta africana (strain ATCC 700263 / DSM 8902 / Z-7692)</name>
    <dbReference type="NCBI Taxonomy" id="889378"/>
    <lineage>
        <taxon>Bacteria</taxon>
        <taxon>Pseudomonadati</taxon>
        <taxon>Spirochaetota</taxon>
        <taxon>Spirochaetia</taxon>
        <taxon>Spirochaetales</taxon>
        <taxon>Spirochaetaceae</taxon>
        <taxon>Spirochaeta</taxon>
    </lineage>
</organism>
<dbReference type="GO" id="GO:0030246">
    <property type="term" value="F:carbohydrate binding"/>
    <property type="evidence" value="ECO:0007669"/>
    <property type="project" value="TreeGrafter"/>
</dbReference>
<dbReference type="KEGG" id="sfc:Spiaf_0273"/>
<name>H9UFT8_SPIAZ</name>
<dbReference type="PANTHER" id="PTHR30036">
    <property type="entry name" value="D-XYLOSE-BINDING PERIPLASMIC PROTEIN"/>
    <property type="match status" value="1"/>
</dbReference>
<reference evidence="7" key="1">
    <citation type="journal article" date="2013" name="Stand. Genomic Sci.">
        <title>Complete genome sequence of the halophilic bacterium Spirochaeta africana type strain (Z-7692(T)) from the alkaline Lake Magadi in the East African Rift.</title>
        <authorList>
            <person name="Liolos K."/>
            <person name="Abt B."/>
            <person name="Scheuner C."/>
            <person name="Teshima H."/>
            <person name="Held B."/>
            <person name="Lapidus A."/>
            <person name="Nolan M."/>
            <person name="Lucas S."/>
            <person name="Deshpande S."/>
            <person name="Cheng J.F."/>
            <person name="Tapia R."/>
            <person name="Goodwin L.A."/>
            <person name="Pitluck S."/>
            <person name="Pagani I."/>
            <person name="Ivanova N."/>
            <person name="Mavromatis K."/>
            <person name="Mikhailova N."/>
            <person name="Huntemann M."/>
            <person name="Pati A."/>
            <person name="Chen A."/>
            <person name="Palaniappan K."/>
            <person name="Land M."/>
            <person name="Rohde M."/>
            <person name="Tindall B.J."/>
            <person name="Detter J.C."/>
            <person name="Goker M."/>
            <person name="Bristow J."/>
            <person name="Eisen J.A."/>
            <person name="Markowitz V."/>
            <person name="Hugenholtz P."/>
            <person name="Woyke T."/>
            <person name="Klenk H.P."/>
            <person name="Kyrpides N.C."/>
        </authorList>
    </citation>
    <scope>NUCLEOTIDE SEQUENCE</scope>
    <source>
        <strain evidence="7">ATCC 700263 / DSM 8902 / Z-7692</strain>
    </source>
</reference>
<comment type="similarity">
    <text evidence="2">Belongs to the bacterial solute-binding protein 2 family.</text>
</comment>
<dbReference type="InterPro" id="IPR025997">
    <property type="entry name" value="SBP_2_dom"/>
</dbReference>
<evidence type="ECO:0000313" key="6">
    <source>
        <dbReference type="EMBL" id="AFG36381.1"/>
    </source>
</evidence>
<feature type="signal peptide" evidence="4">
    <location>
        <begin position="1"/>
        <end position="24"/>
    </location>
</feature>
<dbReference type="SUPFAM" id="SSF53822">
    <property type="entry name" value="Periplasmic binding protein-like I"/>
    <property type="match status" value="1"/>
</dbReference>
<keyword evidence="7" id="KW-1185">Reference proteome</keyword>
<feature type="chain" id="PRO_5003623344" evidence="4">
    <location>
        <begin position="25"/>
        <end position="382"/>
    </location>
</feature>
<dbReference type="Gene3D" id="3.40.50.2300">
    <property type="match status" value="2"/>
</dbReference>
<dbReference type="HOGENOM" id="CLU_037628_13_0_12"/>
<dbReference type="CDD" id="cd19991">
    <property type="entry name" value="PBP1_ABC_xylose_binding"/>
    <property type="match status" value="1"/>
</dbReference>
<protein>
    <submittedName>
        <fullName evidence="6">ABC-type xylose transport system, periplasmic component</fullName>
    </submittedName>
</protein>
<dbReference type="RefSeq" id="WP_014454379.1">
    <property type="nucleotide sequence ID" value="NC_017098.1"/>
</dbReference>
<evidence type="ECO:0000313" key="7">
    <source>
        <dbReference type="Proteomes" id="UP000007383"/>
    </source>
</evidence>
<evidence type="ECO:0000256" key="4">
    <source>
        <dbReference type="SAM" id="SignalP"/>
    </source>
</evidence>
<dbReference type="STRING" id="889378.Spiaf_0273"/>
<dbReference type="Proteomes" id="UP000007383">
    <property type="component" value="Chromosome"/>
</dbReference>
<proteinExistence type="inferred from homology"/>
<comment type="subcellular location">
    <subcellularLocation>
        <location evidence="1">Cell envelope</location>
    </subcellularLocation>
</comment>
<dbReference type="InterPro" id="IPR050555">
    <property type="entry name" value="Bact_Solute-Bind_Prot2"/>
</dbReference>
<dbReference type="PATRIC" id="fig|889378.3.peg.279"/>
<evidence type="ECO:0000256" key="2">
    <source>
        <dbReference type="ARBA" id="ARBA00007639"/>
    </source>
</evidence>
<evidence type="ECO:0000256" key="3">
    <source>
        <dbReference type="ARBA" id="ARBA00022729"/>
    </source>
</evidence>
<sequence length="382" mass="41602">MCRYNCGCIRAAAVAVLSASLLIAGCSQHRDDEGQRGLADRSDVRIGFSMDSFVVERWQRDRDAFLKAAGSHGAQVLLRTANENVEVQRRQLNELAQSGIDVLVVVPNDSEALSDTIEQIRNRGIPVLAYDRLVRNTPIDGYISFDNQGIGATMAEMVVEAGQEAAAAQKADVAGQNAAARDTPIQLLVINGAVSDYNSYMINRGIVTALRPYIERGQVRLLDNLWLQAWRNEEAREAIEDGFARFDHIDGVVAANDLIADAVVHAAAVRGLAGRLQVSGMDGDLAAVQRVAEGTQLMTIYKPVEELAAQALDTAVQLAHGRELATGELIFNGSVEVPFIKLNPVTVTRDTIMETVIADGFHRWEDVYRNVSPDQRPPSPAE</sequence>
<evidence type="ECO:0000256" key="1">
    <source>
        <dbReference type="ARBA" id="ARBA00004196"/>
    </source>
</evidence>
<dbReference type="Pfam" id="PF13407">
    <property type="entry name" value="Peripla_BP_4"/>
    <property type="match status" value="1"/>
</dbReference>